<comment type="caution">
    <text evidence="1">The sequence shown here is derived from an EMBL/GenBank/DDBJ whole genome shotgun (WGS) entry which is preliminary data.</text>
</comment>
<name>A0A645DEC0_9ZZZZ</name>
<gene>
    <name evidence="1" type="ORF">SDC9_134874</name>
</gene>
<evidence type="ECO:0000313" key="1">
    <source>
        <dbReference type="EMBL" id="MPM87774.1"/>
    </source>
</evidence>
<accession>A0A645DEC0</accession>
<protein>
    <submittedName>
        <fullName evidence="1">Uncharacterized protein</fullName>
    </submittedName>
</protein>
<reference evidence="1" key="1">
    <citation type="submission" date="2019-08" db="EMBL/GenBank/DDBJ databases">
        <authorList>
            <person name="Kucharzyk K."/>
            <person name="Murdoch R.W."/>
            <person name="Higgins S."/>
            <person name="Loffler F."/>
        </authorList>
    </citation>
    <scope>NUCLEOTIDE SEQUENCE</scope>
</reference>
<sequence>MGSGNIGHLGADGLRQCAQGDHGAAVNGLSRHRKGLGSAVDGIGFRVQGKHHGIGRGLYGGLLLGLVPGHVGAQIFGDRTHGHQGGAVAGKGGNRQLHLLAVNLQADGHIGGKGGRQNTHQQKHCQRQAGKAFKQFHS</sequence>
<dbReference type="EMBL" id="VSSQ01035535">
    <property type="protein sequence ID" value="MPM87774.1"/>
    <property type="molecule type" value="Genomic_DNA"/>
</dbReference>
<dbReference type="AlphaFoldDB" id="A0A645DEC0"/>
<organism evidence="1">
    <name type="scientific">bioreactor metagenome</name>
    <dbReference type="NCBI Taxonomy" id="1076179"/>
    <lineage>
        <taxon>unclassified sequences</taxon>
        <taxon>metagenomes</taxon>
        <taxon>ecological metagenomes</taxon>
    </lineage>
</organism>
<proteinExistence type="predicted"/>